<dbReference type="PANTHER" id="PTHR30026:SF20">
    <property type="entry name" value="OUTER MEMBRANE PROTEIN TOLC"/>
    <property type="match status" value="1"/>
</dbReference>
<evidence type="ECO:0000256" key="3">
    <source>
        <dbReference type="ARBA" id="ARBA00022692"/>
    </source>
</evidence>
<evidence type="ECO:0000256" key="1">
    <source>
        <dbReference type="ARBA" id="ARBA00004442"/>
    </source>
</evidence>
<dbReference type="GO" id="GO:1990281">
    <property type="term" value="C:efflux pump complex"/>
    <property type="evidence" value="ECO:0007669"/>
    <property type="project" value="TreeGrafter"/>
</dbReference>
<evidence type="ECO:0000313" key="6">
    <source>
        <dbReference type="EMBL" id="ANW96448.1"/>
    </source>
</evidence>
<gene>
    <name evidence="6" type="ORF">AXE80_09220</name>
</gene>
<dbReference type="GO" id="GO:0015288">
    <property type="term" value="F:porin activity"/>
    <property type="evidence" value="ECO:0007669"/>
    <property type="project" value="TreeGrafter"/>
</dbReference>
<evidence type="ECO:0000256" key="2">
    <source>
        <dbReference type="ARBA" id="ARBA00022452"/>
    </source>
</evidence>
<keyword evidence="5" id="KW-0998">Cell outer membrane</keyword>
<accession>A0A1B1Y6S8</accession>
<organism evidence="6 7">
    <name type="scientific">Wenyingzhuangia fucanilytica</name>
    <dbReference type="NCBI Taxonomy" id="1790137"/>
    <lineage>
        <taxon>Bacteria</taxon>
        <taxon>Pseudomonadati</taxon>
        <taxon>Bacteroidota</taxon>
        <taxon>Flavobacteriia</taxon>
        <taxon>Flavobacteriales</taxon>
        <taxon>Flavobacteriaceae</taxon>
        <taxon>Wenyingzhuangia</taxon>
    </lineage>
</organism>
<proteinExistence type="predicted"/>
<dbReference type="PANTHER" id="PTHR30026">
    <property type="entry name" value="OUTER MEMBRANE PROTEIN TOLC"/>
    <property type="match status" value="1"/>
</dbReference>
<dbReference type="AlphaFoldDB" id="A0A1B1Y6S8"/>
<dbReference type="GO" id="GO:0015562">
    <property type="term" value="F:efflux transmembrane transporter activity"/>
    <property type="evidence" value="ECO:0007669"/>
    <property type="project" value="InterPro"/>
</dbReference>
<protein>
    <recommendedName>
        <fullName evidence="8">Transporter</fullName>
    </recommendedName>
</protein>
<evidence type="ECO:0000313" key="7">
    <source>
        <dbReference type="Proteomes" id="UP000092967"/>
    </source>
</evidence>
<keyword evidence="2" id="KW-1134">Transmembrane beta strand</keyword>
<name>A0A1B1Y6S8_9FLAO</name>
<keyword evidence="3" id="KW-0812">Transmembrane</keyword>
<comment type="subcellular location">
    <subcellularLocation>
        <location evidence="1">Cell outer membrane</location>
    </subcellularLocation>
</comment>
<reference evidence="6 7" key="1">
    <citation type="submission" date="2016-02" db="EMBL/GenBank/DDBJ databases">
        <authorList>
            <person name="Wen L."/>
            <person name="He K."/>
            <person name="Yang H."/>
        </authorList>
    </citation>
    <scope>NUCLEOTIDE SEQUENCE [LARGE SCALE GENOMIC DNA]</scope>
    <source>
        <strain evidence="6 7">CZ1127</strain>
    </source>
</reference>
<evidence type="ECO:0008006" key="8">
    <source>
        <dbReference type="Google" id="ProtNLM"/>
    </source>
</evidence>
<dbReference type="SUPFAM" id="SSF56954">
    <property type="entry name" value="Outer membrane efflux proteins (OEP)"/>
    <property type="match status" value="1"/>
</dbReference>
<sequence length="462" mass="52968">MNKAIYIILLLCGLKNYAQVDSLNILSYKEFIFNVISEHPIAKSAHLKEKVANAKLLEAKGGLDPYLTSSIDQKDFDGKEYYNIFKNKIKIPTSLGVSLTGGFDNNSGYNLNPENTTTNQGLWSAGIEVDVLQGLLTNPRRTALKQAEVYQTIAKNQQLQLLNELVYEASKAYAEWQQYSSIYSILQDNLKLSERYLKNVKSSLASGEKTAVDTLEATVYLQNNLIDLVKYKQLLAEKRLKVENHLWLENIPIGLQSNIEPESNIIPHKSDEIPLDDNLDSIPIIAEKTAKKQSLILKQKLNREKLKPKLKVKYNQLLGTNVNNINPNFDIDNYKWGASLTFPIFFRSERGKYRESKYAVDEINYEIAYKKTEIHNKIVANKKNQHALIDQIELLEKNISGYQRLLQAETQKFNYGESSLFLINKRQEKLIESELKLLSSQNKLIINYLDYLLLTNRIIPEN</sequence>
<dbReference type="KEGG" id="wfu:AXE80_09220"/>
<keyword evidence="7" id="KW-1185">Reference proteome</keyword>
<dbReference type="RefSeq" id="WP_068826577.1">
    <property type="nucleotide sequence ID" value="NZ_CP014224.1"/>
</dbReference>
<evidence type="ECO:0000256" key="5">
    <source>
        <dbReference type="ARBA" id="ARBA00023237"/>
    </source>
</evidence>
<evidence type="ECO:0000256" key="4">
    <source>
        <dbReference type="ARBA" id="ARBA00023136"/>
    </source>
</evidence>
<dbReference type="Gene3D" id="1.20.1600.10">
    <property type="entry name" value="Outer membrane efflux proteins (OEP)"/>
    <property type="match status" value="1"/>
</dbReference>
<dbReference type="STRING" id="1790137.AXE80_09220"/>
<keyword evidence="4" id="KW-0472">Membrane</keyword>
<dbReference type="InterPro" id="IPR051906">
    <property type="entry name" value="TolC-like"/>
</dbReference>
<dbReference type="Proteomes" id="UP000092967">
    <property type="component" value="Chromosome"/>
</dbReference>
<dbReference type="EMBL" id="CP014224">
    <property type="protein sequence ID" value="ANW96448.1"/>
    <property type="molecule type" value="Genomic_DNA"/>
</dbReference>
<dbReference type="OrthoDB" id="581172at2"/>
<dbReference type="GO" id="GO:0009279">
    <property type="term" value="C:cell outer membrane"/>
    <property type="evidence" value="ECO:0007669"/>
    <property type="project" value="UniProtKB-SubCell"/>
</dbReference>